<reference evidence="3 4" key="1">
    <citation type="submission" date="2014-08" db="EMBL/GenBank/DDBJ databases">
        <authorList>
            <person name="Wibberg D."/>
        </authorList>
    </citation>
    <scope>NUCLEOTIDE SEQUENCE [LARGE SCALE GENOMIC DNA]</scope>
    <source>
        <strain evidence="4">ING2-E5B</strain>
    </source>
</reference>
<proteinExistence type="inferred from homology"/>
<dbReference type="SUPFAM" id="SSF56574">
    <property type="entry name" value="Serpins"/>
    <property type="match status" value="1"/>
</dbReference>
<comment type="similarity">
    <text evidence="1">Belongs to the serpin family.</text>
</comment>
<dbReference type="PANTHER" id="PTHR11461:SF211">
    <property type="entry name" value="GH10112P-RELATED"/>
    <property type="match status" value="1"/>
</dbReference>
<evidence type="ECO:0000313" key="3">
    <source>
        <dbReference type="EMBL" id="CEA15543.1"/>
    </source>
</evidence>
<dbReference type="Gene3D" id="3.30.497.10">
    <property type="entry name" value="Antithrombin, subunit I, domain 2"/>
    <property type="match status" value="1"/>
</dbReference>
<dbReference type="InterPro" id="IPR042185">
    <property type="entry name" value="Serpin_sf_2"/>
</dbReference>
<dbReference type="KEGG" id="pbt:ING2E5B_0777"/>
<dbReference type="InterPro" id="IPR042178">
    <property type="entry name" value="Serpin_sf_1"/>
</dbReference>
<dbReference type="InterPro" id="IPR036186">
    <property type="entry name" value="Serpin_sf"/>
</dbReference>
<evidence type="ECO:0000313" key="4">
    <source>
        <dbReference type="Proteomes" id="UP000032417"/>
    </source>
</evidence>
<dbReference type="GO" id="GO:0005615">
    <property type="term" value="C:extracellular space"/>
    <property type="evidence" value="ECO:0007669"/>
    <property type="project" value="InterPro"/>
</dbReference>
<dbReference type="GO" id="GO:0004867">
    <property type="term" value="F:serine-type endopeptidase inhibitor activity"/>
    <property type="evidence" value="ECO:0007669"/>
    <property type="project" value="InterPro"/>
</dbReference>
<dbReference type="AlphaFoldDB" id="A0A098BZE3"/>
<organism evidence="3 4">
    <name type="scientific">Fermentimonas caenicola</name>
    <dbReference type="NCBI Taxonomy" id="1562970"/>
    <lineage>
        <taxon>Bacteria</taxon>
        <taxon>Pseudomonadati</taxon>
        <taxon>Bacteroidota</taxon>
        <taxon>Bacteroidia</taxon>
        <taxon>Bacteroidales</taxon>
        <taxon>Dysgonomonadaceae</taxon>
        <taxon>Fermentimonas</taxon>
    </lineage>
</organism>
<dbReference type="SMART" id="SM00093">
    <property type="entry name" value="SERPIN"/>
    <property type="match status" value="1"/>
</dbReference>
<dbReference type="Pfam" id="PF00079">
    <property type="entry name" value="Serpin"/>
    <property type="match status" value="1"/>
</dbReference>
<dbReference type="PROSITE" id="PS51257">
    <property type="entry name" value="PROKAR_LIPOPROTEIN"/>
    <property type="match status" value="1"/>
</dbReference>
<feature type="domain" description="Serpin" evidence="2">
    <location>
        <begin position="61"/>
        <end position="418"/>
    </location>
</feature>
<dbReference type="InterPro" id="IPR023796">
    <property type="entry name" value="Serpin_dom"/>
</dbReference>
<name>A0A098BZE3_9BACT</name>
<dbReference type="STRING" id="1562970.ING2E5B_0777"/>
<gene>
    <name evidence="3" type="ORF">ING2E5B_0777</name>
</gene>
<dbReference type="CDD" id="cd19588">
    <property type="entry name" value="serpin_miropin-like"/>
    <property type="match status" value="1"/>
</dbReference>
<dbReference type="MEROPS" id="I04.073"/>
<dbReference type="PANTHER" id="PTHR11461">
    <property type="entry name" value="SERINE PROTEASE INHIBITOR, SERPIN"/>
    <property type="match status" value="1"/>
</dbReference>
<dbReference type="EMBL" id="LN515532">
    <property type="protein sequence ID" value="CEA15543.1"/>
    <property type="molecule type" value="Genomic_DNA"/>
</dbReference>
<protein>
    <submittedName>
        <fullName evidence="3">Serpin</fullName>
    </submittedName>
</protein>
<keyword evidence="4" id="KW-1185">Reference proteome</keyword>
<accession>A0A098BZE3</accession>
<dbReference type="InterPro" id="IPR000215">
    <property type="entry name" value="Serpin_fam"/>
</dbReference>
<evidence type="ECO:0000256" key="1">
    <source>
        <dbReference type="RuleBase" id="RU000411"/>
    </source>
</evidence>
<dbReference type="Proteomes" id="UP000032417">
    <property type="component" value="Chromosome 1"/>
</dbReference>
<dbReference type="Gene3D" id="2.30.39.10">
    <property type="entry name" value="Alpha-1-antitrypsin, domain 1"/>
    <property type="match status" value="1"/>
</dbReference>
<dbReference type="OrthoDB" id="9764871at2"/>
<evidence type="ECO:0000259" key="2">
    <source>
        <dbReference type="SMART" id="SM00093"/>
    </source>
</evidence>
<dbReference type="HOGENOM" id="CLU_023330_0_3_10"/>
<sequence length="419" mass="47174">MNLKITTLIFVTIAAILSSASCEKGNSDLDKELPDPIKIELRGSEAEMVKSDQQFAIEFFANVFNEEAAELDKNFMISPLSLSMALAMTWNGADGETKAVMQKVLKLDGYTDQEVNEYYEKLREALLKTDPSTKLAIANSIWTNKNIKIKDDFIRLNNEYFNSTVESVDFSDANSVKLMNKWAADNTNNLITHVLDKTNPNALMYLMNALYFKGIWTSEFNSRNTSSKPFYSEDGQTKNVDMMHQKSSFNYNENQTMQIVELPYGNQAFSMIVLLPKEGNKLADVTQELQNSNSWGNLVSGLRSTQVDLYLPKFKTEYSRVLNDVLEKMGMGIAFEPGAADFSRMTDADAFISFVEQFTYINTDEVGTEAAAVTVVGIELTSYQPDRTATFNANRPFIYIIRENSTGSILFMGAVKYIE</sequence>
<dbReference type="PROSITE" id="PS00284">
    <property type="entry name" value="SERPIN"/>
    <property type="match status" value="1"/>
</dbReference>
<dbReference type="InterPro" id="IPR023795">
    <property type="entry name" value="Serpin_CS"/>
</dbReference>